<evidence type="ECO:0000313" key="1">
    <source>
        <dbReference type="EMBL" id="EPF29628.1"/>
    </source>
</evidence>
<name>A0AA87NUA6_TREMD</name>
<protein>
    <recommendedName>
        <fullName evidence="3">AlwI restriction endonuclease</fullName>
    </recommendedName>
</protein>
<organism evidence="1 2">
    <name type="scientific">Treponema medium ATCC 700293</name>
    <dbReference type="NCBI Taxonomy" id="1125700"/>
    <lineage>
        <taxon>Bacteria</taxon>
        <taxon>Pseudomonadati</taxon>
        <taxon>Spirochaetota</taxon>
        <taxon>Spirochaetia</taxon>
        <taxon>Spirochaetales</taxon>
        <taxon>Treponemataceae</taxon>
        <taxon>Treponema</taxon>
    </lineage>
</organism>
<dbReference type="EMBL" id="ATFE01000003">
    <property type="protein sequence ID" value="EPF29628.1"/>
    <property type="molecule type" value="Genomic_DNA"/>
</dbReference>
<dbReference type="Pfam" id="PF09491">
    <property type="entry name" value="RE_AlwI"/>
    <property type="match status" value="1"/>
</dbReference>
<evidence type="ECO:0000313" key="2">
    <source>
        <dbReference type="Proteomes" id="UP000014634"/>
    </source>
</evidence>
<evidence type="ECO:0008006" key="3">
    <source>
        <dbReference type="Google" id="ProtNLM"/>
    </source>
</evidence>
<dbReference type="AlphaFoldDB" id="A0AA87NUA6"/>
<proteinExistence type="predicted"/>
<accession>A0AA87NUA6</accession>
<comment type="caution">
    <text evidence="1">The sequence shown here is derived from an EMBL/GenBank/DDBJ whole genome shotgun (WGS) entry which is preliminary data.</text>
</comment>
<gene>
    <name evidence="1" type="ORF">HMPREF9195_00331</name>
</gene>
<sequence>MAKSIDSKVLFITTSPRTPEKMIPEIDLLRRKLEGKKWNTETQIAFMELLRNENFFNGSGNNDPAFSARDRINRAPKALGFVLLEPKIILTNAGKALISAKRKEDVFLRQLLKFQIPSPYHIPSEKAATFYVKPYLEILRLIYTLGTLKFDELMIFGLQLTDYRNFDKIVKKIEKFRIDREKTAKKYREFKYYYQVDELQEIYKAEILKGETSIRENNIATVKKFLQTKASNMHDYADACIRYLRATGLVSISHIGRSLSILPEKRTDVEFILQNISREPIFVGDKEKYLNYLGNSELPKLLTDDKSALIQKIKIENPSEEISETASVLDLKEKLDDLIIAKKEKIIQTQVAEIKDYKKYDDIQDTFKKIEENDIYDPSLILEWNVWRGMTMLDGGNIKANLKFDDFGNPMSTAQGNMADIVCDYDSFGLTVEVTMASGQKQYEMEGEPVPRHLAKFKKEINKNAYCLFVAPIINEACIAHFYGLHNLNISYYGGRSVIVPIPLTVFKKMLEDSFKASYTPNSEQVKSFFEYSKTVAIESHSEKEWYNKVVEKALNWLK</sequence>
<dbReference type="InterPro" id="IPR018573">
    <property type="entry name" value="Restrct_endonuc_II_AlwI"/>
</dbReference>
<dbReference type="CDD" id="cd22316">
    <property type="entry name" value="BspD6I-like"/>
    <property type="match status" value="1"/>
</dbReference>
<reference evidence="1 2" key="1">
    <citation type="submission" date="2013-04" db="EMBL/GenBank/DDBJ databases">
        <title>The Genome Sequence of Treponema medium ATCC 700293.</title>
        <authorList>
            <consortium name="The Broad Institute Genomics Platform"/>
            <person name="Earl A."/>
            <person name="Ward D."/>
            <person name="Feldgarden M."/>
            <person name="Gevers D."/>
            <person name="Leonetti C."/>
            <person name="Blanton J.M."/>
            <person name="Dewhirst F.E."/>
            <person name="Izard J."/>
            <person name="Walker B."/>
            <person name="Young S."/>
            <person name="Zeng Q."/>
            <person name="Gargeya S."/>
            <person name="Fitzgerald M."/>
            <person name="Haas B."/>
            <person name="Abouelleil A."/>
            <person name="Allen A.W."/>
            <person name="Alvarado L."/>
            <person name="Arachchi H.M."/>
            <person name="Berlin A.M."/>
            <person name="Chapman S.B."/>
            <person name="Gainer-Dewar J."/>
            <person name="Goldberg J."/>
            <person name="Griggs A."/>
            <person name="Gujja S."/>
            <person name="Hansen M."/>
            <person name="Howarth C."/>
            <person name="Imamovic A."/>
            <person name="Ireland A."/>
            <person name="Larimer J."/>
            <person name="McCowan C."/>
            <person name="Murphy C."/>
            <person name="Pearson M."/>
            <person name="Poon T.W."/>
            <person name="Priest M."/>
            <person name="Roberts A."/>
            <person name="Saif S."/>
            <person name="Shea T."/>
            <person name="Sisk P."/>
            <person name="Sykes S."/>
            <person name="Wortman J."/>
            <person name="Nusbaum C."/>
            <person name="Birren B."/>
        </authorList>
    </citation>
    <scope>NUCLEOTIDE SEQUENCE [LARGE SCALE GENOMIC DNA]</scope>
    <source>
        <strain evidence="1 2">ATCC 700293</strain>
    </source>
</reference>
<dbReference type="Gene3D" id="3.40.91.50">
    <property type="match status" value="1"/>
</dbReference>
<dbReference type="RefSeq" id="WP_016522327.1">
    <property type="nucleotide sequence ID" value="NZ_KE332517.1"/>
</dbReference>
<dbReference type="Proteomes" id="UP000014634">
    <property type="component" value="Unassembled WGS sequence"/>
</dbReference>